<accession>A0ABW6VHJ0</accession>
<dbReference type="RefSeq" id="WP_387347434.1">
    <property type="nucleotide sequence ID" value="NZ_JBIAXI010000037.1"/>
</dbReference>
<keyword evidence="3" id="KW-1185">Reference proteome</keyword>
<dbReference type="NCBIfam" id="TIGR04500">
    <property type="entry name" value="PpiC_rel_mature"/>
    <property type="match status" value="1"/>
</dbReference>
<organism evidence="2 3">
    <name type="scientific">Microtetraspora fusca</name>
    <dbReference type="NCBI Taxonomy" id="1997"/>
    <lineage>
        <taxon>Bacteria</taxon>
        <taxon>Bacillati</taxon>
        <taxon>Actinomycetota</taxon>
        <taxon>Actinomycetes</taxon>
        <taxon>Streptosporangiales</taxon>
        <taxon>Streptosporangiaceae</taxon>
        <taxon>Microtetraspora</taxon>
    </lineage>
</organism>
<gene>
    <name evidence="2" type="ORF">ACFY05_39005</name>
</gene>
<name>A0ABW6VHJ0_MICFU</name>
<evidence type="ECO:0000256" key="1">
    <source>
        <dbReference type="SAM" id="MobiDB-lite"/>
    </source>
</evidence>
<comment type="caution">
    <text evidence="2">The sequence shown here is derived from an EMBL/GenBank/DDBJ whole genome shotgun (WGS) entry which is preliminary data.</text>
</comment>
<dbReference type="EMBL" id="JBIAXI010000037">
    <property type="protein sequence ID" value="MFF4778833.1"/>
    <property type="molecule type" value="Genomic_DNA"/>
</dbReference>
<evidence type="ECO:0000313" key="2">
    <source>
        <dbReference type="EMBL" id="MFF4778833.1"/>
    </source>
</evidence>
<dbReference type="Proteomes" id="UP001602119">
    <property type="component" value="Unassembled WGS sequence"/>
</dbReference>
<feature type="region of interest" description="Disordered" evidence="1">
    <location>
        <begin position="317"/>
        <end position="398"/>
    </location>
</feature>
<proteinExistence type="predicted"/>
<sequence>MPACEQRVSKAHVSGIGFGATETVASKIEQEIPFGAAVESGIELLRALDRRRSGVTAARRAAATWAAAHPELDAQLVVDARPGTPVVDYDLLVAHPDGGTVALTAPSDNGISWPVDHSTHWAANQLVSVDGVHLSLPDAFLMLRGLTGRNGSAHDDIVDHCLLVAASRDEPLVDGDVQEAADAFRRRRGLHGRQAVLAWLDRMGMTAEQFEEEVTALARRIRFRRRKEAELAPGYLARHRGDFDRVTAAWVIGPHPFPGADATEFLANLPRVLADEGAAEATLCERVASGLPEPLRDAPVGVVVGPLQPEAWYAGARSGDGHVARRPSYQEGRGGAPSRGVRAGSVSVPAASSSDMRSRPDGVPGGASAQGAHPTDGARQSSGADADRAWSTDADGSLAGSGADAGGTLFSGAHVGGAGGGLARSSADVHEALSSGAHVDAAWSTDAGDGLAGSGADAGGTLFSGAARSGGGGLTDRSSADVGGTYSSGAEAGRTYFSGVVLDRRPAADGDPAVLAAAGRVAFAEWLAERRARASVTWHWL</sequence>
<evidence type="ECO:0000313" key="3">
    <source>
        <dbReference type="Proteomes" id="UP001602119"/>
    </source>
</evidence>
<reference evidence="2 3" key="1">
    <citation type="submission" date="2024-10" db="EMBL/GenBank/DDBJ databases">
        <title>The Natural Products Discovery Center: Release of the First 8490 Sequenced Strains for Exploring Actinobacteria Biosynthetic Diversity.</title>
        <authorList>
            <person name="Kalkreuter E."/>
            <person name="Kautsar S.A."/>
            <person name="Yang D."/>
            <person name="Bader C.D."/>
            <person name="Teijaro C.N."/>
            <person name="Fluegel L."/>
            <person name="Davis C.M."/>
            <person name="Simpson J.R."/>
            <person name="Lauterbach L."/>
            <person name="Steele A.D."/>
            <person name="Gui C."/>
            <person name="Meng S."/>
            <person name="Li G."/>
            <person name="Viehrig K."/>
            <person name="Ye F."/>
            <person name="Su P."/>
            <person name="Kiefer A.F."/>
            <person name="Nichols A."/>
            <person name="Cepeda A.J."/>
            <person name="Yan W."/>
            <person name="Fan B."/>
            <person name="Jiang Y."/>
            <person name="Adhikari A."/>
            <person name="Zheng C.-J."/>
            <person name="Schuster L."/>
            <person name="Cowan T.M."/>
            <person name="Smanski M.J."/>
            <person name="Chevrette M.G."/>
            <person name="De Carvalho L.P.S."/>
            <person name="Shen B."/>
        </authorList>
    </citation>
    <scope>NUCLEOTIDE SEQUENCE [LARGE SCALE GENOMIC DNA]</scope>
    <source>
        <strain evidence="2 3">NPDC001281</strain>
    </source>
</reference>
<feature type="region of interest" description="Disordered" evidence="1">
    <location>
        <begin position="467"/>
        <end position="486"/>
    </location>
</feature>
<protein>
    <submittedName>
        <fullName evidence="2">TIGR04500 family putative peptide maturation system protein</fullName>
    </submittedName>
</protein>
<dbReference type="InterPro" id="IPR030985">
    <property type="entry name" value="PpiC-rel_mature"/>
</dbReference>
<feature type="compositionally biased region" description="Low complexity" evidence="1">
    <location>
        <begin position="341"/>
        <end position="354"/>
    </location>
</feature>